<dbReference type="GO" id="GO:0020037">
    <property type="term" value="F:heme binding"/>
    <property type="evidence" value="ECO:0007669"/>
    <property type="project" value="InterPro"/>
</dbReference>
<evidence type="ECO:0000256" key="4">
    <source>
        <dbReference type="ARBA" id="ARBA00023004"/>
    </source>
</evidence>
<dbReference type="InterPro" id="IPR009050">
    <property type="entry name" value="Globin-like_sf"/>
</dbReference>
<name>A0AAE1AUM8_9GAST</name>
<dbReference type="InterPro" id="IPR012292">
    <property type="entry name" value="Globin/Proto"/>
</dbReference>
<organism evidence="6 7">
    <name type="scientific">Elysia crispata</name>
    <name type="common">lettuce slug</name>
    <dbReference type="NCBI Taxonomy" id="231223"/>
    <lineage>
        <taxon>Eukaryota</taxon>
        <taxon>Metazoa</taxon>
        <taxon>Spiralia</taxon>
        <taxon>Lophotrochozoa</taxon>
        <taxon>Mollusca</taxon>
        <taxon>Gastropoda</taxon>
        <taxon>Heterobranchia</taxon>
        <taxon>Euthyneura</taxon>
        <taxon>Panpulmonata</taxon>
        <taxon>Sacoglossa</taxon>
        <taxon>Placobranchoidea</taxon>
        <taxon>Plakobranchidae</taxon>
        <taxon>Elysia</taxon>
    </lineage>
</organism>
<gene>
    <name evidence="6" type="ORF">RRG08_026128</name>
</gene>
<evidence type="ECO:0000256" key="3">
    <source>
        <dbReference type="ARBA" id="ARBA00022723"/>
    </source>
</evidence>
<keyword evidence="2" id="KW-0349">Heme</keyword>
<dbReference type="Gene3D" id="1.10.490.10">
    <property type="entry name" value="Globins"/>
    <property type="match status" value="1"/>
</dbReference>
<proteinExistence type="predicted"/>
<keyword evidence="5" id="KW-0514">Muscle protein</keyword>
<protein>
    <submittedName>
        <fullName evidence="6">Uncharacterized protein</fullName>
    </submittedName>
</protein>
<dbReference type="AlphaFoldDB" id="A0AAE1AUM8"/>
<dbReference type="EMBL" id="JAWDGP010001280">
    <property type="protein sequence ID" value="KAK3793107.1"/>
    <property type="molecule type" value="Genomic_DNA"/>
</dbReference>
<dbReference type="CDD" id="cd01040">
    <property type="entry name" value="Mb-like"/>
    <property type="match status" value="1"/>
</dbReference>
<sequence>MARCLACSHENSERQALDDWSRGLEQATSVQRSGRKHKHLRKKNEIIGCLASKKSAGSLDSQASDNRFHILIKASEDGLLPTLPDEIKAPQKKELDFPKFTSSAMVYFNNSKQRSDLNPYYEAMERNPDVYYAYFPFIAMTESEGKMVVERETMTEAMKSKMIIEAIQETVEFQRHLKITHRLLNSLLSIALTEDLFMVQASLKRIGAKHAELGISAKYVYDFQDSFLFYLEHIVDLDRKTFEMWELFIQYTVDMIIKGMNDHYNKIMFVYSSVMRNEKCKCFPSAPAGRSKLPGIDPECMLSLRNMAATIEAMQE</sequence>
<dbReference type="Proteomes" id="UP001283361">
    <property type="component" value="Unassembled WGS sequence"/>
</dbReference>
<dbReference type="GO" id="GO:0046872">
    <property type="term" value="F:metal ion binding"/>
    <property type="evidence" value="ECO:0007669"/>
    <property type="project" value="UniProtKB-KW"/>
</dbReference>
<keyword evidence="1" id="KW-0813">Transport</keyword>
<keyword evidence="7" id="KW-1185">Reference proteome</keyword>
<comment type="caution">
    <text evidence="6">The sequence shown here is derived from an EMBL/GenBank/DDBJ whole genome shotgun (WGS) entry which is preliminary data.</text>
</comment>
<reference evidence="6" key="1">
    <citation type="journal article" date="2023" name="G3 (Bethesda)">
        <title>A reference genome for the long-term kleptoplast-retaining sea slug Elysia crispata morphotype clarki.</title>
        <authorList>
            <person name="Eastman K.E."/>
            <person name="Pendleton A.L."/>
            <person name="Shaikh M.A."/>
            <person name="Suttiyut T."/>
            <person name="Ogas R."/>
            <person name="Tomko P."/>
            <person name="Gavelis G."/>
            <person name="Widhalm J.R."/>
            <person name="Wisecaver J.H."/>
        </authorList>
    </citation>
    <scope>NUCLEOTIDE SEQUENCE</scope>
    <source>
        <strain evidence="6">ECLA1</strain>
    </source>
</reference>
<evidence type="ECO:0000313" key="7">
    <source>
        <dbReference type="Proteomes" id="UP001283361"/>
    </source>
</evidence>
<evidence type="ECO:0000313" key="6">
    <source>
        <dbReference type="EMBL" id="KAK3793107.1"/>
    </source>
</evidence>
<dbReference type="InterPro" id="IPR044399">
    <property type="entry name" value="Mb-like_M"/>
</dbReference>
<evidence type="ECO:0000256" key="5">
    <source>
        <dbReference type="ARBA" id="ARBA00023179"/>
    </source>
</evidence>
<accession>A0AAE1AUM8</accession>
<evidence type="ECO:0000256" key="2">
    <source>
        <dbReference type="ARBA" id="ARBA00022617"/>
    </source>
</evidence>
<evidence type="ECO:0000256" key="1">
    <source>
        <dbReference type="ARBA" id="ARBA00022448"/>
    </source>
</evidence>
<keyword evidence="3" id="KW-0479">Metal-binding</keyword>
<dbReference type="GO" id="GO:0019825">
    <property type="term" value="F:oxygen binding"/>
    <property type="evidence" value="ECO:0007669"/>
    <property type="project" value="InterPro"/>
</dbReference>
<dbReference type="SUPFAM" id="SSF46458">
    <property type="entry name" value="Globin-like"/>
    <property type="match status" value="1"/>
</dbReference>
<keyword evidence="4" id="KW-0408">Iron</keyword>